<dbReference type="AlphaFoldDB" id="A0A809SIR5"/>
<dbReference type="InterPro" id="IPR037171">
    <property type="entry name" value="NagB/RpiA_transferase-like"/>
</dbReference>
<keyword evidence="6" id="KW-0436">Ligase</keyword>
<dbReference type="Proteomes" id="UP000463939">
    <property type="component" value="Chromosome"/>
</dbReference>
<comment type="cofactor">
    <cofactor evidence="5">
        <name>Mg(2+)</name>
        <dbReference type="ChEBI" id="CHEBI:18420"/>
    </cofactor>
</comment>
<evidence type="ECO:0000256" key="2">
    <source>
        <dbReference type="ARBA" id="ARBA00022741"/>
    </source>
</evidence>
<proteinExistence type="inferred from homology"/>
<dbReference type="GO" id="GO:0009396">
    <property type="term" value="P:folic acid-containing compound biosynthetic process"/>
    <property type="evidence" value="ECO:0007669"/>
    <property type="project" value="TreeGrafter"/>
</dbReference>
<dbReference type="EC" id="6.3.3.2" evidence="5"/>
<name>A0A809SIR5_9PROT</name>
<evidence type="ECO:0000256" key="5">
    <source>
        <dbReference type="RuleBase" id="RU361279"/>
    </source>
</evidence>
<dbReference type="GO" id="GO:0030272">
    <property type="term" value="F:5-formyltetrahydrofolate cyclo-ligase activity"/>
    <property type="evidence" value="ECO:0007669"/>
    <property type="project" value="UniProtKB-EC"/>
</dbReference>
<keyword evidence="2 4" id="KW-0547">Nucleotide-binding</keyword>
<gene>
    <name evidence="6" type="ORF">SFSGTM_30580</name>
</gene>
<feature type="binding site" evidence="4">
    <location>
        <position position="58"/>
    </location>
    <ligand>
        <name>substrate</name>
    </ligand>
</feature>
<dbReference type="NCBIfam" id="TIGR02727">
    <property type="entry name" value="MTHFS_bact"/>
    <property type="match status" value="1"/>
</dbReference>
<feature type="binding site" evidence="4">
    <location>
        <begin position="136"/>
        <end position="144"/>
    </location>
    <ligand>
        <name>ATP</name>
        <dbReference type="ChEBI" id="CHEBI:30616"/>
    </ligand>
</feature>
<dbReference type="PIRSF" id="PIRSF006806">
    <property type="entry name" value="FTHF_cligase"/>
    <property type="match status" value="1"/>
</dbReference>
<dbReference type="PANTHER" id="PTHR23407:SF1">
    <property type="entry name" value="5-FORMYLTETRAHYDROFOLATE CYCLO-LIGASE"/>
    <property type="match status" value="1"/>
</dbReference>
<sequence length="202" mass="22826">MNSPPTKSELRSQMLKCRRALTPVYRKQAAKQMSVHALRSHLALRYHHIGLYLPHGPEISTVPLMNALLALGKTVYLPALPFGQGKQLWFHRIEANQGWYLNKFGIPENRGTQRIRARQLDVLFMPLVGFDDAGSRIGMGGGYYDASLAYLHRRHAHLKPYLIGVAFACQHIAGTLPHDSWDVPLNAILTEQGLRRFVVKKP</sequence>
<organism evidence="6 7">
    <name type="scientific">Sulfuriferula nivalis</name>
    <dbReference type="NCBI Taxonomy" id="2675298"/>
    <lineage>
        <taxon>Bacteria</taxon>
        <taxon>Pseudomonadati</taxon>
        <taxon>Pseudomonadota</taxon>
        <taxon>Betaproteobacteria</taxon>
        <taxon>Nitrosomonadales</taxon>
        <taxon>Sulfuricellaceae</taxon>
        <taxon>Sulfuriferula</taxon>
    </lineage>
</organism>
<dbReference type="EMBL" id="AP021881">
    <property type="protein sequence ID" value="BBP02350.1"/>
    <property type="molecule type" value="Genomic_DNA"/>
</dbReference>
<comment type="similarity">
    <text evidence="1 5">Belongs to the 5-formyltetrahydrofolate cyclo-ligase family.</text>
</comment>
<dbReference type="GO" id="GO:0005524">
    <property type="term" value="F:ATP binding"/>
    <property type="evidence" value="ECO:0007669"/>
    <property type="project" value="UniProtKB-KW"/>
</dbReference>
<keyword evidence="3 4" id="KW-0067">ATP-binding</keyword>
<dbReference type="SUPFAM" id="SSF100950">
    <property type="entry name" value="NagB/RpiA/CoA transferase-like"/>
    <property type="match status" value="1"/>
</dbReference>
<dbReference type="RefSeq" id="WP_162085994.1">
    <property type="nucleotide sequence ID" value="NZ_AP021881.1"/>
</dbReference>
<dbReference type="Gene3D" id="3.40.50.10420">
    <property type="entry name" value="NagB/RpiA/CoA transferase-like"/>
    <property type="match status" value="1"/>
</dbReference>
<keyword evidence="5" id="KW-0479">Metal-binding</keyword>
<evidence type="ECO:0000256" key="1">
    <source>
        <dbReference type="ARBA" id="ARBA00010638"/>
    </source>
</evidence>
<evidence type="ECO:0000256" key="4">
    <source>
        <dbReference type="PIRSR" id="PIRSR006806-1"/>
    </source>
</evidence>
<feature type="binding site" evidence="4">
    <location>
        <position position="53"/>
    </location>
    <ligand>
        <name>substrate</name>
    </ligand>
</feature>
<evidence type="ECO:0000256" key="3">
    <source>
        <dbReference type="ARBA" id="ARBA00022840"/>
    </source>
</evidence>
<keyword evidence="7" id="KW-1185">Reference proteome</keyword>
<feature type="binding site" evidence="4">
    <location>
        <begin position="7"/>
        <end position="11"/>
    </location>
    <ligand>
        <name>ATP</name>
        <dbReference type="ChEBI" id="CHEBI:30616"/>
    </ligand>
</feature>
<dbReference type="KEGG" id="sniv:SFSGTM_30580"/>
<evidence type="ECO:0000313" key="7">
    <source>
        <dbReference type="Proteomes" id="UP000463939"/>
    </source>
</evidence>
<accession>A0A809SIR5</accession>
<protein>
    <recommendedName>
        <fullName evidence="5">5-formyltetrahydrofolate cyclo-ligase</fullName>
        <ecNumber evidence="5">6.3.3.2</ecNumber>
    </recommendedName>
</protein>
<reference evidence="7" key="1">
    <citation type="submission" date="2019-11" db="EMBL/GenBank/DDBJ databases">
        <title>Isolation and characterization of a novel species in the genus Sulfuriferula.</title>
        <authorList>
            <person name="Mochizuki J."/>
            <person name="Kojima H."/>
            <person name="Fukui M."/>
        </authorList>
    </citation>
    <scope>NUCLEOTIDE SEQUENCE [LARGE SCALE GENOMIC DNA]</scope>
    <source>
        <strain evidence="7">SGTM</strain>
    </source>
</reference>
<dbReference type="Pfam" id="PF01812">
    <property type="entry name" value="5-FTHF_cyc-lig"/>
    <property type="match status" value="1"/>
</dbReference>
<dbReference type="GO" id="GO:0035999">
    <property type="term" value="P:tetrahydrofolate interconversion"/>
    <property type="evidence" value="ECO:0007669"/>
    <property type="project" value="TreeGrafter"/>
</dbReference>
<comment type="catalytic activity">
    <reaction evidence="5">
        <text>(6S)-5-formyl-5,6,7,8-tetrahydrofolate + ATP = (6R)-5,10-methenyltetrahydrofolate + ADP + phosphate</text>
        <dbReference type="Rhea" id="RHEA:10488"/>
        <dbReference type="ChEBI" id="CHEBI:30616"/>
        <dbReference type="ChEBI" id="CHEBI:43474"/>
        <dbReference type="ChEBI" id="CHEBI:57455"/>
        <dbReference type="ChEBI" id="CHEBI:57457"/>
        <dbReference type="ChEBI" id="CHEBI:456216"/>
        <dbReference type="EC" id="6.3.3.2"/>
    </reaction>
</comment>
<keyword evidence="5" id="KW-0460">Magnesium</keyword>
<dbReference type="InterPro" id="IPR024185">
    <property type="entry name" value="FTHF_cligase-like_sf"/>
</dbReference>
<dbReference type="InterPro" id="IPR002698">
    <property type="entry name" value="FTHF_cligase"/>
</dbReference>
<dbReference type="PANTHER" id="PTHR23407">
    <property type="entry name" value="ATPASE INHIBITOR/5-FORMYLTETRAHYDROFOLATE CYCLO-LIGASE"/>
    <property type="match status" value="1"/>
</dbReference>
<dbReference type="GO" id="GO:0046872">
    <property type="term" value="F:metal ion binding"/>
    <property type="evidence" value="ECO:0007669"/>
    <property type="project" value="UniProtKB-KW"/>
</dbReference>
<evidence type="ECO:0000313" key="6">
    <source>
        <dbReference type="EMBL" id="BBP02350.1"/>
    </source>
</evidence>